<feature type="non-terminal residue" evidence="2">
    <location>
        <position position="271"/>
    </location>
</feature>
<feature type="compositionally biased region" description="Polar residues" evidence="1">
    <location>
        <begin position="236"/>
        <end position="251"/>
    </location>
</feature>
<dbReference type="KEGG" id="scm:SCHCO_02516996"/>
<gene>
    <name evidence="2" type="ORF">SCHCODRAFT_113009</name>
</gene>
<evidence type="ECO:0000256" key="1">
    <source>
        <dbReference type="SAM" id="MobiDB-lite"/>
    </source>
</evidence>
<dbReference type="InParanoid" id="D8QGL9"/>
<organism evidence="3">
    <name type="scientific">Schizophyllum commune (strain H4-8 / FGSC 9210)</name>
    <name type="common">Split gill fungus</name>
    <dbReference type="NCBI Taxonomy" id="578458"/>
    <lineage>
        <taxon>Eukaryota</taxon>
        <taxon>Fungi</taxon>
        <taxon>Dikarya</taxon>
        <taxon>Basidiomycota</taxon>
        <taxon>Agaricomycotina</taxon>
        <taxon>Agaricomycetes</taxon>
        <taxon>Agaricomycetidae</taxon>
        <taxon>Agaricales</taxon>
        <taxon>Schizophyllaceae</taxon>
        <taxon>Schizophyllum</taxon>
    </lineage>
</organism>
<evidence type="ECO:0000313" key="3">
    <source>
        <dbReference type="Proteomes" id="UP000007431"/>
    </source>
</evidence>
<dbReference type="HOGENOM" id="CLU_1027301_0_0_1"/>
<proteinExistence type="predicted"/>
<evidence type="ECO:0000313" key="2">
    <source>
        <dbReference type="EMBL" id="EFI92791.1"/>
    </source>
</evidence>
<dbReference type="EMBL" id="GL377312">
    <property type="protein sequence ID" value="EFI92791.1"/>
    <property type="molecule type" value="Genomic_DNA"/>
</dbReference>
<accession>D8QGL9</accession>
<protein>
    <submittedName>
        <fullName evidence="2">Uncharacterized protein</fullName>
    </submittedName>
</protein>
<feature type="region of interest" description="Disordered" evidence="1">
    <location>
        <begin position="236"/>
        <end position="271"/>
    </location>
</feature>
<sequence>MRARRPSRKACPPVFWSTRFNWVGVCFPPPCGGRTFDGIAAEHDLSSTHTSIARRTPPLDSAPFPDHVILGYLSPLRVRSSSIVDPYGVDKEDRTRNAADIAHGVRSQPHPGGPVLSFHIDSGDHQLPEHWTVALAAVDPQHHCRLVDDALLSVKDTILIVGRQELALRGCSRCATFSYGGQLCSPSITAITTSTGGPALIICAYEVVVYRPGSSTLDSSAPASTPVLYCSPAWSAPTSSMSSYNRKTQWRSPRARSVHASVPPRRRSQAR</sequence>
<keyword evidence="3" id="KW-1185">Reference proteome</keyword>
<dbReference type="VEuPathDB" id="FungiDB:SCHCODRAFT_02516996"/>
<dbReference type="RefSeq" id="XP_003027694.1">
    <property type="nucleotide sequence ID" value="XM_003027648.1"/>
</dbReference>
<dbReference type="Proteomes" id="UP000007431">
    <property type="component" value="Unassembled WGS sequence"/>
</dbReference>
<dbReference type="GeneID" id="9597115"/>
<dbReference type="AlphaFoldDB" id="D8QGL9"/>
<reference evidence="2 3" key="1">
    <citation type="journal article" date="2010" name="Nat. Biotechnol.">
        <title>Genome sequence of the model mushroom Schizophyllum commune.</title>
        <authorList>
            <person name="Ohm R.A."/>
            <person name="de Jong J.F."/>
            <person name="Lugones L.G."/>
            <person name="Aerts A."/>
            <person name="Kothe E."/>
            <person name="Stajich J.E."/>
            <person name="de Vries R.P."/>
            <person name="Record E."/>
            <person name="Levasseur A."/>
            <person name="Baker S.E."/>
            <person name="Bartholomew K.A."/>
            <person name="Coutinho P.M."/>
            <person name="Erdmann S."/>
            <person name="Fowler T.J."/>
            <person name="Gathman A.C."/>
            <person name="Lombard V."/>
            <person name="Henrissat B."/>
            <person name="Knabe N."/>
            <person name="Kuees U."/>
            <person name="Lilly W.W."/>
            <person name="Lindquist E."/>
            <person name="Lucas S."/>
            <person name="Magnuson J.K."/>
            <person name="Piumi F."/>
            <person name="Raudaskoski M."/>
            <person name="Salamov A."/>
            <person name="Schmutz J."/>
            <person name="Schwarze F.W.M.R."/>
            <person name="vanKuyk P.A."/>
            <person name="Horton J.S."/>
            <person name="Grigoriev I.V."/>
            <person name="Woesten H.A.B."/>
        </authorList>
    </citation>
    <scope>NUCLEOTIDE SEQUENCE [LARGE SCALE GENOMIC DNA]</scope>
    <source>
        <strain evidence="3">H4-8 / FGSC 9210</strain>
    </source>
</reference>
<name>D8QGL9_SCHCM</name>